<organism evidence="1 2">
    <name type="scientific">Linum tenue</name>
    <dbReference type="NCBI Taxonomy" id="586396"/>
    <lineage>
        <taxon>Eukaryota</taxon>
        <taxon>Viridiplantae</taxon>
        <taxon>Streptophyta</taxon>
        <taxon>Embryophyta</taxon>
        <taxon>Tracheophyta</taxon>
        <taxon>Spermatophyta</taxon>
        <taxon>Magnoliopsida</taxon>
        <taxon>eudicotyledons</taxon>
        <taxon>Gunneridae</taxon>
        <taxon>Pentapetalae</taxon>
        <taxon>rosids</taxon>
        <taxon>fabids</taxon>
        <taxon>Malpighiales</taxon>
        <taxon>Linaceae</taxon>
        <taxon>Linum</taxon>
    </lineage>
</organism>
<dbReference type="Proteomes" id="UP001154282">
    <property type="component" value="Unassembled WGS sequence"/>
</dbReference>
<dbReference type="EMBL" id="CAMGYJ010000007">
    <property type="protein sequence ID" value="CAI0443842.1"/>
    <property type="molecule type" value="Genomic_DNA"/>
</dbReference>
<dbReference type="GO" id="GO:0009696">
    <property type="term" value="P:salicylic acid metabolic process"/>
    <property type="evidence" value="ECO:0007669"/>
    <property type="project" value="TreeGrafter"/>
</dbReference>
<dbReference type="PANTHER" id="PTHR10992:SF1032">
    <property type="entry name" value="METHYLESTERASE 17"/>
    <property type="match status" value="1"/>
</dbReference>
<dbReference type="GO" id="GO:0080030">
    <property type="term" value="F:methyl indole-3-acetate esterase activity"/>
    <property type="evidence" value="ECO:0007669"/>
    <property type="project" value="TreeGrafter"/>
</dbReference>
<dbReference type="InterPro" id="IPR029058">
    <property type="entry name" value="AB_hydrolase_fold"/>
</dbReference>
<dbReference type="GO" id="GO:0080031">
    <property type="term" value="F:methyl salicylate esterase activity"/>
    <property type="evidence" value="ECO:0007669"/>
    <property type="project" value="TreeGrafter"/>
</dbReference>
<dbReference type="GO" id="GO:0080032">
    <property type="term" value="F:methyl jasmonate esterase activity"/>
    <property type="evidence" value="ECO:0007669"/>
    <property type="project" value="TreeGrafter"/>
</dbReference>
<reference evidence="1" key="1">
    <citation type="submission" date="2022-08" db="EMBL/GenBank/DDBJ databases">
        <authorList>
            <person name="Gutierrez-Valencia J."/>
        </authorList>
    </citation>
    <scope>NUCLEOTIDE SEQUENCE</scope>
</reference>
<dbReference type="AlphaFoldDB" id="A0AAV0MC41"/>
<dbReference type="GO" id="GO:0009694">
    <property type="term" value="P:jasmonic acid metabolic process"/>
    <property type="evidence" value="ECO:0007669"/>
    <property type="project" value="TreeGrafter"/>
</dbReference>
<accession>A0AAV0MC41</accession>
<dbReference type="PANTHER" id="PTHR10992">
    <property type="entry name" value="METHYLESTERASE FAMILY MEMBER"/>
    <property type="match status" value="1"/>
</dbReference>
<proteinExistence type="predicted"/>
<dbReference type="InterPro" id="IPR045889">
    <property type="entry name" value="MES/HNL"/>
</dbReference>
<name>A0AAV0MC41_9ROSI</name>
<gene>
    <name evidence="1" type="ORF">LITE_LOCUS27844</name>
</gene>
<sequence>MHFVLVHRIGHGSWCWYKFRTMLESSGHGVSCVGLVNAGVDRTDANAL</sequence>
<evidence type="ECO:0000313" key="2">
    <source>
        <dbReference type="Proteomes" id="UP001154282"/>
    </source>
</evidence>
<protein>
    <submittedName>
        <fullName evidence="1">Uncharacterized protein</fullName>
    </submittedName>
</protein>
<comment type="caution">
    <text evidence="1">The sequence shown here is derived from an EMBL/GenBank/DDBJ whole genome shotgun (WGS) entry which is preliminary data.</text>
</comment>
<evidence type="ECO:0000313" key="1">
    <source>
        <dbReference type="EMBL" id="CAI0443842.1"/>
    </source>
</evidence>
<keyword evidence="2" id="KW-1185">Reference proteome</keyword>
<dbReference type="Gene3D" id="3.40.50.1820">
    <property type="entry name" value="alpha/beta hydrolase"/>
    <property type="match status" value="1"/>
</dbReference>